<sequence>MESLVTGRNPYRSVQDKTGVRPASQVLFGNASTQKTGELSDDKNGGQNRPKHNRLTYLF</sequence>
<name>E6QJM4_9ZZZZ</name>
<dbReference type="EMBL" id="CABQ01000089">
    <property type="protein sequence ID" value="CBI07441.1"/>
    <property type="molecule type" value="Genomic_DNA"/>
</dbReference>
<dbReference type="AlphaFoldDB" id="E6QJM4"/>
<organism evidence="2">
    <name type="scientific">mine drainage metagenome</name>
    <dbReference type="NCBI Taxonomy" id="410659"/>
    <lineage>
        <taxon>unclassified sequences</taxon>
        <taxon>metagenomes</taxon>
        <taxon>ecological metagenomes</taxon>
    </lineage>
</organism>
<evidence type="ECO:0000256" key="1">
    <source>
        <dbReference type="SAM" id="MobiDB-lite"/>
    </source>
</evidence>
<evidence type="ECO:0000313" key="2">
    <source>
        <dbReference type="EMBL" id="CBI07441.1"/>
    </source>
</evidence>
<reference evidence="2" key="1">
    <citation type="submission" date="2009-10" db="EMBL/GenBank/DDBJ databases">
        <title>Diversity of trophic interactions inside an arsenic-rich microbial ecosystem.</title>
        <authorList>
            <person name="Bertin P.N."/>
            <person name="Heinrich-Salmeron A."/>
            <person name="Pelletier E."/>
            <person name="Goulhen-Chollet F."/>
            <person name="Arsene-Ploetze F."/>
            <person name="Gallien S."/>
            <person name="Calteau A."/>
            <person name="Vallenet D."/>
            <person name="Casiot C."/>
            <person name="Chane-Woon-Ming B."/>
            <person name="Giloteaux L."/>
            <person name="Barakat M."/>
            <person name="Bonnefoy V."/>
            <person name="Bruneel O."/>
            <person name="Chandler M."/>
            <person name="Cleiss J."/>
            <person name="Duran R."/>
            <person name="Elbaz-Poulichet F."/>
            <person name="Fonknechten N."/>
            <person name="Lauga B."/>
            <person name="Mornico D."/>
            <person name="Ortet P."/>
            <person name="Schaeffer C."/>
            <person name="Siguier P."/>
            <person name="Alexander Thil Smith A."/>
            <person name="Van Dorsselaer A."/>
            <person name="Weissenbach J."/>
            <person name="Medigue C."/>
            <person name="Le Paslier D."/>
        </authorList>
    </citation>
    <scope>NUCLEOTIDE SEQUENCE</scope>
</reference>
<protein>
    <submittedName>
        <fullName evidence="2">Uncharacterized protein</fullName>
    </submittedName>
</protein>
<accession>E6QJM4</accession>
<gene>
    <name evidence="2" type="ORF">CARN6_0775</name>
</gene>
<feature type="compositionally biased region" description="Basic residues" evidence="1">
    <location>
        <begin position="49"/>
        <end position="59"/>
    </location>
</feature>
<proteinExistence type="predicted"/>
<comment type="caution">
    <text evidence="2">The sequence shown here is derived from an EMBL/GenBank/DDBJ whole genome shotgun (WGS) entry which is preliminary data.</text>
</comment>
<feature type="region of interest" description="Disordered" evidence="1">
    <location>
        <begin position="1"/>
        <end position="59"/>
    </location>
</feature>